<dbReference type="EMBL" id="JASWJB010000343">
    <property type="protein sequence ID" value="KAK2591353.1"/>
    <property type="molecule type" value="Genomic_DNA"/>
</dbReference>
<evidence type="ECO:0000256" key="2">
    <source>
        <dbReference type="ARBA" id="ARBA00022692"/>
    </source>
</evidence>
<dbReference type="GO" id="GO:0005886">
    <property type="term" value="C:plasma membrane"/>
    <property type="evidence" value="ECO:0007669"/>
    <property type="project" value="TreeGrafter"/>
</dbReference>
<sequence>MLPKNESRDTEKASSVPTPHVHQTTDSVGVMECAFENRDISKDGKIHKDQVGVQKAQALKRYMTRPVFAVVFAALILTMFADRFTVYTASTYNAFATSAYSQHSLLSAAAVVGDIAQLCSYPIYAKLEDAIGRAEGFALATLFHILGSVMSAACPNVETYIAAGIFNAMGNTGFLLTEQVFVAETVSLANRGLLTALPTSITGIVVLVAGSIAAGEILKVAGWRWGYGIAAIVLPICAAPLVTILLVLQNRAMKKYGEPGPKGKTEKPSRGFWAKVATYIWLDLDLPGFLLLTAGLALILVPLSLTGSKHSDRWASPSLIVMIVIGAVSLVCLVIWDVWYAKQPLVPLSLLRRRTVLAASFLGLFDFLAFSLFKTFFPSFLQVAGAYTPADASLVNNAIIIAFQVMRLVAGVVIRWSRRPLIWIYVGVPLGMLGQGLLVRFTNMPDGTIHNRASLVVARSVMGAARGLHHTAALVAVQCDVPDEGLSMVTALFLALMNVGAAIGESMGGAIWRATLSKNLVKYLPDNAKSSAEAIFGSIVVAKKYAKGTAIRAAIDHAYRDSMSLLAIVATACMVPMLIFMLGIRNMDLKKMKEDAKQPQAEKS</sequence>
<accession>A0AAJ0CE09</accession>
<keyword evidence="2 6" id="KW-0812">Transmembrane</keyword>
<protein>
    <submittedName>
        <fullName evidence="7">Uncharacterized protein</fullName>
    </submittedName>
</protein>
<keyword evidence="3 6" id="KW-1133">Transmembrane helix</keyword>
<evidence type="ECO:0000256" key="3">
    <source>
        <dbReference type="ARBA" id="ARBA00022989"/>
    </source>
</evidence>
<feature type="transmembrane region" description="Helical" evidence="6">
    <location>
        <begin position="356"/>
        <end position="373"/>
    </location>
</feature>
<feature type="region of interest" description="Disordered" evidence="5">
    <location>
        <begin position="1"/>
        <end position="24"/>
    </location>
</feature>
<gene>
    <name evidence="7" type="ORF">QQS21_010952</name>
</gene>
<name>A0AAJ0CE09_9HYPO</name>
<comment type="caution">
    <text evidence="7">The sequence shown here is derived from an EMBL/GenBank/DDBJ whole genome shotgun (WGS) entry which is preliminary data.</text>
</comment>
<feature type="compositionally biased region" description="Basic and acidic residues" evidence="5">
    <location>
        <begin position="1"/>
        <end position="12"/>
    </location>
</feature>
<evidence type="ECO:0000256" key="1">
    <source>
        <dbReference type="ARBA" id="ARBA00004141"/>
    </source>
</evidence>
<dbReference type="Pfam" id="PF07690">
    <property type="entry name" value="MFS_1"/>
    <property type="match status" value="1"/>
</dbReference>
<keyword evidence="4 6" id="KW-0472">Membrane</keyword>
<proteinExistence type="predicted"/>
<organism evidence="7 8">
    <name type="scientific">Conoideocrella luteorostrata</name>
    <dbReference type="NCBI Taxonomy" id="1105319"/>
    <lineage>
        <taxon>Eukaryota</taxon>
        <taxon>Fungi</taxon>
        <taxon>Dikarya</taxon>
        <taxon>Ascomycota</taxon>
        <taxon>Pezizomycotina</taxon>
        <taxon>Sordariomycetes</taxon>
        <taxon>Hypocreomycetidae</taxon>
        <taxon>Hypocreales</taxon>
        <taxon>Clavicipitaceae</taxon>
        <taxon>Conoideocrella</taxon>
    </lineage>
</organism>
<feature type="compositionally biased region" description="Polar residues" evidence="5">
    <location>
        <begin position="13"/>
        <end position="24"/>
    </location>
</feature>
<reference evidence="7" key="1">
    <citation type="submission" date="2023-06" db="EMBL/GenBank/DDBJ databases">
        <title>Conoideocrella luteorostrata (Hypocreales: Clavicipitaceae), a potential biocontrol fungus for elongate hemlock scale in United States Christmas tree production areas.</title>
        <authorList>
            <person name="Barrett H."/>
            <person name="Lovett B."/>
            <person name="Macias A.M."/>
            <person name="Stajich J.E."/>
            <person name="Kasson M.T."/>
        </authorList>
    </citation>
    <scope>NUCLEOTIDE SEQUENCE</scope>
    <source>
        <strain evidence="7">ARSEF 14590</strain>
    </source>
</reference>
<evidence type="ECO:0000313" key="7">
    <source>
        <dbReference type="EMBL" id="KAK2591353.1"/>
    </source>
</evidence>
<dbReference type="AlphaFoldDB" id="A0AAJ0CE09"/>
<dbReference type="InterPro" id="IPR036259">
    <property type="entry name" value="MFS_trans_sf"/>
</dbReference>
<dbReference type="Gene3D" id="1.20.1250.20">
    <property type="entry name" value="MFS general substrate transporter like domains"/>
    <property type="match status" value="2"/>
</dbReference>
<feature type="transmembrane region" description="Helical" evidence="6">
    <location>
        <begin position="67"/>
        <end position="85"/>
    </location>
</feature>
<dbReference type="PANTHER" id="PTHR23501">
    <property type="entry name" value="MAJOR FACILITATOR SUPERFAMILY"/>
    <property type="match status" value="1"/>
</dbReference>
<feature type="transmembrane region" description="Helical" evidence="6">
    <location>
        <begin position="279"/>
        <end position="302"/>
    </location>
</feature>
<feature type="transmembrane region" description="Helical" evidence="6">
    <location>
        <begin position="193"/>
        <end position="213"/>
    </location>
</feature>
<dbReference type="PANTHER" id="PTHR23501:SF87">
    <property type="entry name" value="SIDEROPHORE IRON TRANSPORTER 2"/>
    <property type="match status" value="1"/>
</dbReference>
<dbReference type="Proteomes" id="UP001251528">
    <property type="component" value="Unassembled WGS sequence"/>
</dbReference>
<dbReference type="InterPro" id="IPR011701">
    <property type="entry name" value="MFS"/>
</dbReference>
<evidence type="ECO:0000256" key="5">
    <source>
        <dbReference type="SAM" id="MobiDB-lite"/>
    </source>
</evidence>
<dbReference type="GO" id="GO:0015343">
    <property type="term" value="F:siderophore-iron transmembrane transporter activity"/>
    <property type="evidence" value="ECO:0007669"/>
    <property type="project" value="TreeGrafter"/>
</dbReference>
<comment type="subcellular location">
    <subcellularLocation>
        <location evidence="1">Membrane</location>
        <topology evidence="1">Multi-pass membrane protein</topology>
    </subcellularLocation>
</comment>
<evidence type="ECO:0000256" key="4">
    <source>
        <dbReference type="ARBA" id="ARBA00023136"/>
    </source>
</evidence>
<feature type="transmembrane region" description="Helical" evidence="6">
    <location>
        <begin position="225"/>
        <end position="248"/>
    </location>
</feature>
<feature type="transmembrane region" description="Helical" evidence="6">
    <location>
        <begin position="421"/>
        <end position="441"/>
    </location>
</feature>
<feature type="transmembrane region" description="Helical" evidence="6">
    <location>
        <begin position="565"/>
        <end position="584"/>
    </location>
</feature>
<evidence type="ECO:0000313" key="8">
    <source>
        <dbReference type="Proteomes" id="UP001251528"/>
    </source>
</evidence>
<dbReference type="SUPFAM" id="SSF103473">
    <property type="entry name" value="MFS general substrate transporter"/>
    <property type="match status" value="1"/>
</dbReference>
<feature type="transmembrane region" description="Helical" evidence="6">
    <location>
        <begin position="159"/>
        <end position="181"/>
    </location>
</feature>
<feature type="transmembrane region" description="Helical" evidence="6">
    <location>
        <begin position="393"/>
        <end position="414"/>
    </location>
</feature>
<keyword evidence="8" id="KW-1185">Reference proteome</keyword>
<feature type="transmembrane region" description="Helical" evidence="6">
    <location>
        <begin position="314"/>
        <end position="336"/>
    </location>
</feature>
<evidence type="ECO:0000256" key="6">
    <source>
        <dbReference type="SAM" id="Phobius"/>
    </source>
</evidence>